<keyword evidence="3" id="KW-1185">Reference proteome</keyword>
<name>A0ABT4AW08_9ACTN</name>
<feature type="region of interest" description="Disordered" evidence="1">
    <location>
        <begin position="68"/>
        <end position="118"/>
    </location>
</feature>
<feature type="region of interest" description="Disordered" evidence="1">
    <location>
        <begin position="17"/>
        <end position="39"/>
    </location>
</feature>
<reference evidence="2" key="1">
    <citation type="submission" date="2022-11" db="EMBL/GenBank/DDBJ databases">
        <authorList>
            <person name="Somphong A."/>
            <person name="Phongsopitanun W."/>
        </authorList>
    </citation>
    <scope>NUCLEOTIDE SEQUENCE</scope>
    <source>
        <strain evidence="2">Pm04-4</strain>
    </source>
</reference>
<evidence type="ECO:0000313" key="2">
    <source>
        <dbReference type="EMBL" id="MCY1138414.1"/>
    </source>
</evidence>
<feature type="region of interest" description="Disordered" evidence="1">
    <location>
        <begin position="180"/>
        <end position="214"/>
    </location>
</feature>
<evidence type="ECO:0000256" key="1">
    <source>
        <dbReference type="SAM" id="MobiDB-lite"/>
    </source>
</evidence>
<feature type="compositionally biased region" description="Pro residues" evidence="1">
    <location>
        <begin position="92"/>
        <end position="114"/>
    </location>
</feature>
<dbReference type="Proteomes" id="UP001151002">
    <property type="component" value="Unassembled WGS sequence"/>
</dbReference>
<evidence type="ECO:0000313" key="3">
    <source>
        <dbReference type="Proteomes" id="UP001151002"/>
    </source>
</evidence>
<dbReference type="EMBL" id="JAPNTZ010000003">
    <property type="protein sequence ID" value="MCY1138414.1"/>
    <property type="molecule type" value="Genomic_DNA"/>
</dbReference>
<accession>A0ABT4AW08</accession>
<organism evidence="2 3">
    <name type="scientific">Paractinoplanes pyxinae</name>
    <dbReference type="NCBI Taxonomy" id="2997416"/>
    <lineage>
        <taxon>Bacteria</taxon>
        <taxon>Bacillati</taxon>
        <taxon>Actinomycetota</taxon>
        <taxon>Actinomycetes</taxon>
        <taxon>Micromonosporales</taxon>
        <taxon>Micromonosporaceae</taxon>
        <taxon>Paractinoplanes</taxon>
    </lineage>
</organism>
<comment type="caution">
    <text evidence="2">The sequence shown here is derived from an EMBL/GenBank/DDBJ whole genome shotgun (WGS) entry which is preliminary data.</text>
</comment>
<protein>
    <submittedName>
        <fullName evidence="2">Uncharacterized protein</fullName>
    </submittedName>
</protein>
<gene>
    <name evidence="2" type="ORF">OWR29_10435</name>
</gene>
<sequence>MRKSLLHLLELDDCLHEQAIPAPPGPDGDREPRGEGREAAVRLRRNHRLELHPLGGLATVIEPGRHRRGRRWFEGAGTSDERRKGQHRMRGIPPPPPNYAKPAPIPPSRSPPGRSPQTCPPFRSTLMRSIAPSVPTTALPARHQGREQVLERPIIDAGPALNFLSINKERLLISVLGKLGAPASGLPLPPGPGSVEEADPDVDRGASGRSDASC</sequence>
<dbReference type="RefSeq" id="WP_267562416.1">
    <property type="nucleotide sequence ID" value="NZ_JAPNTZ010000003.1"/>
</dbReference>
<proteinExistence type="predicted"/>
<feature type="compositionally biased region" description="Basic and acidic residues" evidence="1">
    <location>
        <begin position="27"/>
        <end position="39"/>
    </location>
</feature>